<dbReference type="KEGG" id="fgg:FSB75_08855"/>
<dbReference type="OrthoDB" id="9800869at2"/>
<protein>
    <submittedName>
        <fullName evidence="8">OmpA family protein</fullName>
    </submittedName>
</protein>
<dbReference type="GO" id="GO:0009279">
    <property type="term" value="C:cell outer membrane"/>
    <property type="evidence" value="ECO:0007669"/>
    <property type="project" value="UniProtKB-SubCell"/>
</dbReference>
<feature type="compositionally biased region" description="Polar residues" evidence="5">
    <location>
        <begin position="95"/>
        <end position="109"/>
    </location>
</feature>
<keyword evidence="6" id="KW-0812">Transmembrane</keyword>
<dbReference type="InterPro" id="IPR006665">
    <property type="entry name" value="OmpA-like"/>
</dbReference>
<evidence type="ECO:0000313" key="8">
    <source>
        <dbReference type="EMBL" id="QEC55997.1"/>
    </source>
</evidence>
<dbReference type="InterPro" id="IPR036737">
    <property type="entry name" value="OmpA-like_sf"/>
</dbReference>
<evidence type="ECO:0000256" key="1">
    <source>
        <dbReference type="ARBA" id="ARBA00004442"/>
    </source>
</evidence>
<dbReference type="PANTHER" id="PTHR30329:SF21">
    <property type="entry name" value="LIPOPROTEIN YIAD-RELATED"/>
    <property type="match status" value="1"/>
</dbReference>
<dbReference type="EMBL" id="CP042433">
    <property type="protein sequence ID" value="QEC55997.1"/>
    <property type="molecule type" value="Genomic_DNA"/>
</dbReference>
<feature type="transmembrane region" description="Helical" evidence="6">
    <location>
        <begin position="43"/>
        <end position="63"/>
    </location>
</feature>
<dbReference type="PANTHER" id="PTHR30329">
    <property type="entry name" value="STATOR ELEMENT OF FLAGELLAR MOTOR COMPLEX"/>
    <property type="match status" value="1"/>
</dbReference>
<dbReference type="InterPro" id="IPR006664">
    <property type="entry name" value="OMP_bac"/>
</dbReference>
<feature type="compositionally biased region" description="Basic and acidic residues" evidence="5">
    <location>
        <begin position="81"/>
        <end position="93"/>
    </location>
</feature>
<dbReference type="Pfam" id="PF00691">
    <property type="entry name" value="OmpA"/>
    <property type="match status" value="1"/>
</dbReference>
<dbReference type="Proteomes" id="UP000321204">
    <property type="component" value="Chromosome"/>
</dbReference>
<evidence type="ECO:0000259" key="7">
    <source>
        <dbReference type="PROSITE" id="PS51123"/>
    </source>
</evidence>
<feature type="compositionally biased region" description="Basic and acidic residues" evidence="5">
    <location>
        <begin position="446"/>
        <end position="455"/>
    </location>
</feature>
<dbReference type="CDD" id="cd07185">
    <property type="entry name" value="OmpA_C-like"/>
    <property type="match status" value="1"/>
</dbReference>
<evidence type="ECO:0000256" key="2">
    <source>
        <dbReference type="ARBA" id="ARBA00023136"/>
    </source>
</evidence>
<proteinExistence type="predicted"/>
<name>A0A5B8UH82_9BACT</name>
<keyword evidence="3" id="KW-0998">Cell outer membrane</keyword>
<sequence>MSCVGFTTHSTVFTVDAKPVSSAFSTPVVSHRTTKIKTMRKKLSILLLLLIPFLSQAQLGGLLKKAKDKITQRADAKVDKEMDKTLDQVEGKKQTGPSDNSTVATETNTVENKPAVKSYSKFDFVPGEKILYAEDFAQDATGELPLNWNASGKGEVQTIDGKSGKWLRAFENTTYLTGNKKNFGENYTIEFDLMYYFEPKVKGYVMPNWKVGILSSGGIDPTDNSFLKEPDEVNNTFVNFAFSNYGGAQLSSYAKRVQTFRSDRMEMGNMMPTNNTVIHYSIQVQKTRFRLWMDEKKVFDIPRAVNVGDTMNQVYFHLEGSNYKEDEVGLFITNIKVATGLPDTRHKLLDEGKFSTTGILFDVNAATIKPESAGVLKEIGAVLKENEGVKIKIIGHTDSDGSDGANLELSKKRSEAVKAALVKDYSIDEGRISTDGKGEGQPVADNKTKEGKAQNRRVEFVKL</sequence>
<dbReference type="PRINTS" id="PR01021">
    <property type="entry name" value="OMPADOMAIN"/>
</dbReference>
<feature type="domain" description="OmpA-like" evidence="7">
    <location>
        <begin position="348"/>
        <end position="463"/>
    </location>
</feature>
<gene>
    <name evidence="8" type="ORF">FSB75_08855</name>
</gene>
<comment type="subcellular location">
    <subcellularLocation>
        <location evidence="1">Cell outer membrane</location>
    </subcellularLocation>
</comment>
<dbReference type="PROSITE" id="PS51123">
    <property type="entry name" value="OMPA_2"/>
    <property type="match status" value="1"/>
</dbReference>
<evidence type="ECO:0000256" key="3">
    <source>
        <dbReference type="ARBA" id="ARBA00023237"/>
    </source>
</evidence>
<dbReference type="AlphaFoldDB" id="A0A5B8UH82"/>
<evidence type="ECO:0000256" key="6">
    <source>
        <dbReference type="SAM" id="Phobius"/>
    </source>
</evidence>
<dbReference type="SUPFAM" id="SSF103088">
    <property type="entry name" value="OmpA-like"/>
    <property type="match status" value="1"/>
</dbReference>
<reference evidence="8 9" key="1">
    <citation type="journal article" date="2015" name="Int. J. Syst. Evol. Microbiol.">
        <title>Flavisolibacter ginsenosidimutans sp. nov., with ginsenoside-converting activity isolated from soil used for cultivating ginseng.</title>
        <authorList>
            <person name="Zhao Y."/>
            <person name="Liu Q."/>
            <person name="Kang M.S."/>
            <person name="Jin F."/>
            <person name="Yu H."/>
            <person name="Im W.T."/>
        </authorList>
    </citation>
    <scope>NUCLEOTIDE SEQUENCE [LARGE SCALE GENOMIC DNA]</scope>
    <source>
        <strain evidence="8 9">Gsoil 636</strain>
    </source>
</reference>
<evidence type="ECO:0000256" key="4">
    <source>
        <dbReference type="PROSITE-ProRule" id="PRU00473"/>
    </source>
</evidence>
<feature type="region of interest" description="Disordered" evidence="5">
    <location>
        <begin position="430"/>
        <end position="455"/>
    </location>
</feature>
<keyword evidence="6" id="KW-1133">Transmembrane helix</keyword>
<dbReference type="Gene3D" id="3.30.1330.60">
    <property type="entry name" value="OmpA-like domain"/>
    <property type="match status" value="1"/>
</dbReference>
<dbReference type="InterPro" id="IPR050330">
    <property type="entry name" value="Bact_OuterMem_StrucFunc"/>
</dbReference>
<organism evidence="8 9">
    <name type="scientific">Flavisolibacter ginsenosidimutans</name>
    <dbReference type="NCBI Taxonomy" id="661481"/>
    <lineage>
        <taxon>Bacteria</taxon>
        <taxon>Pseudomonadati</taxon>
        <taxon>Bacteroidota</taxon>
        <taxon>Chitinophagia</taxon>
        <taxon>Chitinophagales</taxon>
        <taxon>Chitinophagaceae</taxon>
        <taxon>Flavisolibacter</taxon>
    </lineage>
</organism>
<evidence type="ECO:0000256" key="5">
    <source>
        <dbReference type="SAM" id="MobiDB-lite"/>
    </source>
</evidence>
<accession>A0A5B8UH82</accession>
<keyword evidence="9" id="KW-1185">Reference proteome</keyword>
<evidence type="ECO:0000313" key="9">
    <source>
        <dbReference type="Proteomes" id="UP000321204"/>
    </source>
</evidence>
<keyword evidence="2 4" id="KW-0472">Membrane</keyword>
<feature type="region of interest" description="Disordered" evidence="5">
    <location>
        <begin position="81"/>
        <end position="109"/>
    </location>
</feature>